<dbReference type="Proteomes" id="UP001432017">
    <property type="component" value="Unassembled WGS sequence"/>
</dbReference>
<comment type="caution">
    <text evidence="1">The sequence shown here is derived from an EMBL/GenBank/DDBJ whole genome shotgun (WGS) entry which is preliminary data.</text>
</comment>
<protein>
    <submittedName>
        <fullName evidence="1">Phage head closure protein</fullName>
    </submittedName>
</protein>
<name>A0ABU7ZES2_9PAST</name>
<sequence>MNIGKLRHRIIIQTQHHRPSGYGAVVAEWHDLHTVWAEVKPISGRELLLANQIHAEATTQIWLRYLPNIDHTMRVKFGERHFEIVAIQNWRELNRSLLLHCKELTNGNAQR</sequence>
<reference evidence="1" key="1">
    <citation type="submission" date="2023-12" db="EMBL/GenBank/DDBJ databases">
        <title>Mannheima indologenes sp. nov. proposed for Clade V organisms of Mannheimia.</title>
        <authorList>
            <person name="Christensen H."/>
        </authorList>
    </citation>
    <scope>NUCLEOTIDE SEQUENCE</scope>
    <source>
        <strain evidence="1">M14.4</strain>
    </source>
</reference>
<dbReference type="InterPro" id="IPR038666">
    <property type="entry name" value="SSP1_head-tail_sf"/>
</dbReference>
<accession>A0ABU7ZES2</accession>
<dbReference type="NCBIfam" id="TIGR01563">
    <property type="entry name" value="gp16_SPP1"/>
    <property type="match status" value="1"/>
</dbReference>
<dbReference type="RefSeq" id="WP_334254067.1">
    <property type="nucleotide sequence ID" value="NZ_JBAJJM010000007.1"/>
</dbReference>
<dbReference type="Pfam" id="PF05521">
    <property type="entry name" value="Phage_HCP"/>
    <property type="match status" value="1"/>
</dbReference>
<dbReference type="Gene3D" id="2.40.10.270">
    <property type="entry name" value="Bacteriophage SPP1 head-tail adaptor protein"/>
    <property type="match status" value="1"/>
</dbReference>
<keyword evidence="2" id="KW-1185">Reference proteome</keyword>
<evidence type="ECO:0000313" key="2">
    <source>
        <dbReference type="Proteomes" id="UP001432017"/>
    </source>
</evidence>
<proteinExistence type="predicted"/>
<dbReference type="EMBL" id="JBAJJM010000007">
    <property type="protein sequence ID" value="MEG9475779.1"/>
    <property type="molecule type" value="Genomic_DNA"/>
</dbReference>
<gene>
    <name evidence="1" type="ORF">V6W77_05760</name>
</gene>
<evidence type="ECO:0000313" key="1">
    <source>
        <dbReference type="EMBL" id="MEG9475779.1"/>
    </source>
</evidence>
<organism evidence="1 2">
    <name type="scientific">Mannheimia indoligenes</name>
    <dbReference type="NCBI Taxonomy" id="3103145"/>
    <lineage>
        <taxon>Bacteria</taxon>
        <taxon>Pseudomonadati</taxon>
        <taxon>Pseudomonadota</taxon>
        <taxon>Gammaproteobacteria</taxon>
        <taxon>Pasteurellales</taxon>
        <taxon>Pasteurellaceae</taxon>
        <taxon>Mannheimia</taxon>
    </lineage>
</organism>
<dbReference type="InterPro" id="IPR008767">
    <property type="entry name" value="Phage_SPP1_head-tail_adaptor"/>
</dbReference>